<dbReference type="GO" id="GO:0003677">
    <property type="term" value="F:DNA binding"/>
    <property type="evidence" value="ECO:0007669"/>
    <property type="project" value="InterPro"/>
</dbReference>
<dbReference type="SUPFAM" id="SSF81585">
    <property type="entry name" value="PsbU/PolX domain-like"/>
    <property type="match status" value="1"/>
</dbReference>
<dbReference type="GO" id="GO:0005634">
    <property type="term" value="C:nucleus"/>
    <property type="evidence" value="ECO:0007669"/>
    <property type="project" value="TreeGrafter"/>
</dbReference>
<dbReference type="EC" id="2.7.7.7" evidence="1"/>
<dbReference type="InterPro" id="IPR037160">
    <property type="entry name" value="DNA_Pol_thumb_sf"/>
</dbReference>
<evidence type="ECO:0000256" key="2">
    <source>
        <dbReference type="ARBA" id="ARBA00022634"/>
    </source>
</evidence>
<evidence type="ECO:0000259" key="10">
    <source>
        <dbReference type="SMART" id="SM00483"/>
    </source>
</evidence>
<dbReference type="SUPFAM" id="SSF47802">
    <property type="entry name" value="DNA polymerase beta, N-terminal domain-like"/>
    <property type="match status" value="1"/>
</dbReference>
<keyword evidence="6" id="KW-0227">DNA damage</keyword>
<evidence type="ECO:0000256" key="5">
    <source>
        <dbReference type="ARBA" id="ARBA00022705"/>
    </source>
</evidence>
<keyword evidence="7" id="KW-0239">DNA-directed DNA polymerase</keyword>
<dbReference type="PANTHER" id="PTHR11276">
    <property type="entry name" value="DNA POLYMERASE TYPE-X FAMILY MEMBER"/>
    <property type="match status" value="1"/>
</dbReference>
<evidence type="ECO:0000256" key="6">
    <source>
        <dbReference type="ARBA" id="ARBA00022763"/>
    </source>
</evidence>
<keyword evidence="8" id="KW-0234">DNA repair</keyword>
<dbReference type="Pfam" id="PF14792">
    <property type="entry name" value="DNA_pol_B_palm"/>
    <property type="match status" value="1"/>
</dbReference>
<sequence>MEKTMSLGGELDDHVKHDFGSFIELGGMLLELAGDTKGELDLTKPVGPEGDLPILKGSGQLFDSVCLQLEVRCDFFSRDMWGGREQADVIAKWKALDTNKFLAASLREVATLRARQGDKRSSDAHSKGASLIARSKVRITSGKQAQSIKGIGPKIGAKIDELLETHKLAILEQEQEVDRVLKLFTEIWGVNVVTARAWYDRGLRSYDDIEVATKEGDINLTKLQKYWWRHRDDFPQPMDRSEMKKIGKLVEIAAKSIDPTSETIVVGSYRRGKKSSKDVDILVLVDKKESPHLPRQIAEKLETLCDLEVVSEGEHVFMGGIRLPEKTKSQSSAKPKAGAESKKLWRRLDVYVQLKEEQACALLAHTGPFNYNIRMRGAAKDKGWLLNEYHLYDENGDIIPTESEAEVQKLLDFEVEAPEKRL</sequence>
<keyword evidence="3" id="KW-0808">Transferase</keyword>
<dbReference type="SMART" id="SM00483">
    <property type="entry name" value="POLXc"/>
    <property type="match status" value="1"/>
</dbReference>
<dbReference type="InterPro" id="IPR029398">
    <property type="entry name" value="PolB_thumb"/>
</dbReference>
<dbReference type="Gene3D" id="1.10.150.110">
    <property type="entry name" value="DNA polymerase beta, N-terminal domain-like"/>
    <property type="match status" value="1"/>
</dbReference>
<protein>
    <recommendedName>
        <fullName evidence="1">DNA-directed DNA polymerase</fullName>
        <ecNumber evidence="1">2.7.7.7</ecNumber>
    </recommendedName>
</protein>
<evidence type="ECO:0000313" key="11">
    <source>
        <dbReference type="EMBL" id="QHT03463.1"/>
    </source>
</evidence>
<evidence type="ECO:0000256" key="7">
    <source>
        <dbReference type="ARBA" id="ARBA00022932"/>
    </source>
</evidence>
<evidence type="ECO:0000256" key="4">
    <source>
        <dbReference type="ARBA" id="ARBA00022695"/>
    </source>
</evidence>
<dbReference type="InterPro" id="IPR002008">
    <property type="entry name" value="DNA_pol_X_beta-like"/>
</dbReference>
<accession>A0A6C0CGP0</accession>
<feature type="domain" description="DNA-directed DNA polymerase X" evidence="10">
    <location>
        <begin position="97"/>
        <end position="422"/>
    </location>
</feature>
<dbReference type="Gene3D" id="1.10.150.20">
    <property type="entry name" value="5' to 3' exonuclease, C-terminal subdomain"/>
    <property type="match status" value="1"/>
</dbReference>
<keyword evidence="2" id="KW-0237">DNA synthesis</keyword>
<dbReference type="InterPro" id="IPR028207">
    <property type="entry name" value="DNA_pol_B_palm_palm"/>
</dbReference>
<comment type="catalytic activity">
    <reaction evidence="9">
        <text>DNA(n) + a 2'-deoxyribonucleoside 5'-triphosphate = DNA(n+1) + diphosphate</text>
        <dbReference type="Rhea" id="RHEA:22508"/>
        <dbReference type="Rhea" id="RHEA-COMP:17339"/>
        <dbReference type="Rhea" id="RHEA-COMP:17340"/>
        <dbReference type="ChEBI" id="CHEBI:33019"/>
        <dbReference type="ChEBI" id="CHEBI:61560"/>
        <dbReference type="ChEBI" id="CHEBI:173112"/>
        <dbReference type="EC" id="2.7.7.7"/>
    </reaction>
</comment>
<dbReference type="GO" id="GO:0006303">
    <property type="term" value="P:double-strand break repair via nonhomologous end joining"/>
    <property type="evidence" value="ECO:0007669"/>
    <property type="project" value="TreeGrafter"/>
</dbReference>
<dbReference type="InterPro" id="IPR022312">
    <property type="entry name" value="DNA_pol_X"/>
</dbReference>
<dbReference type="InterPro" id="IPR043519">
    <property type="entry name" value="NT_sf"/>
</dbReference>
<dbReference type="Gene3D" id="3.30.210.10">
    <property type="entry name" value="DNA polymerase, thumb domain"/>
    <property type="match status" value="1"/>
</dbReference>
<dbReference type="PRINTS" id="PR00869">
    <property type="entry name" value="DNAPOLX"/>
</dbReference>
<dbReference type="AlphaFoldDB" id="A0A6C0CGP0"/>
<name>A0A6C0CGP0_9ZZZZ</name>
<dbReference type="SUPFAM" id="SSF81301">
    <property type="entry name" value="Nucleotidyltransferase"/>
    <property type="match status" value="1"/>
</dbReference>
<dbReference type="EMBL" id="MN739412">
    <property type="protein sequence ID" value="QHT03463.1"/>
    <property type="molecule type" value="Genomic_DNA"/>
</dbReference>
<evidence type="ECO:0000256" key="3">
    <source>
        <dbReference type="ARBA" id="ARBA00022679"/>
    </source>
</evidence>
<dbReference type="Pfam" id="PF14716">
    <property type="entry name" value="HHH_8"/>
    <property type="match status" value="1"/>
</dbReference>
<keyword evidence="4" id="KW-0548">Nucleotidyltransferase</keyword>
<dbReference type="GO" id="GO:0003887">
    <property type="term" value="F:DNA-directed DNA polymerase activity"/>
    <property type="evidence" value="ECO:0007669"/>
    <property type="project" value="UniProtKB-KW"/>
</dbReference>
<organism evidence="11">
    <name type="scientific">viral metagenome</name>
    <dbReference type="NCBI Taxonomy" id="1070528"/>
    <lineage>
        <taxon>unclassified sequences</taxon>
        <taxon>metagenomes</taxon>
        <taxon>organismal metagenomes</taxon>
    </lineage>
</organism>
<dbReference type="PRINTS" id="PR00870">
    <property type="entry name" value="DNAPOLXBETA"/>
</dbReference>
<dbReference type="InterPro" id="IPR018944">
    <property type="entry name" value="DNA_pol_lambd_fingers_domain"/>
</dbReference>
<dbReference type="Pfam" id="PF14791">
    <property type="entry name" value="DNA_pol_B_thumb"/>
    <property type="match status" value="1"/>
</dbReference>
<evidence type="ECO:0000256" key="9">
    <source>
        <dbReference type="ARBA" id="ARBA00049244"/>
    </source>
</evidence>
<dbReference type="PANTHER" id="PTHR11276:SF28">
    <property type="entry name" value="DNA POLYMERASE LAMBDA"/>
    <property type="match status" value="1"/>
</dbReference>
<reference evidence="11" key="1">
    <citation type="journal article" date="2020" name="Nature">
        <title>Giant virus diversity and host interactions through global metagenomics.</title>
        <authorList>
            <person name="Schulz F."/>
            <person name="Roux S."/>
            <person name="Paez-Espino D."/>
            <person name="Jungbluth S."/>
            <person name="Walsh D.A."/>
            <person name="Denef V.J."/>
            <person name="McMahon K.D."/>
            <person name="Konstantinidis K.T."/>
            <person name="Eloe-Fadrosh E.A."/>
            <person name="Kyrpides N.C."/>
            <person name="Woyke T."/>
        </authorList>
    </citation>
    <scope>NUCLEOTIDE SEQUENCE</scope>
    <source>
        <strain evidence="11">GVMAG-M-3300021079-18</strain>
    </source>
</reference>
<dbReference type="InterPro" id="IPR010996">
    <property type="entry name" value="HHH_MUS81"/>
</dbReference>
<dbReference type="InterPro" id="IPR002054">
    <property type="entry name" value="DNA-dir_DNA_pol_X"/>
</dbReference>
<proteinExistence type="predicted"/>
<dbReference type="CDD" id="cd00141">
    <property type="entry name" value="NT_POLXc"/>
    <property type="match status" value="1"/>
</dbReference>
<dbReference type="Pfam" id="PF10391">
    <property type="entry name" value="DNA_pol_lambd_f"/>
    <property type="match status" value="1"/>
</dbReference>
<dbReference type="InterPro" id="IPR027421">
    <property type="entry name" value="DNA_pol_lamdba_lyase_dom_sf"/>
</dbReference>
<evidence type="ECO:0000256" key="1">
    <source>
        <dbReference type="ARBA" id="ARBA00012417"/>
    </source>
</evidence>
<dbReference type="Gene3D" id="3.30.460.10">
    <property type="entry name" value="Beta Polymerase, domain 2"/>
    <property type="match status" value="1"/>
</dbReference>
<keyword evidence="5" id="KW-0235">DNA replication</keyword>
<evidence type="ECO:0000256" key="8">
    <source>
        <dbReference type="ARBA" id="ARBA00023204"/>
    </source>
</evidence>